<dbReference type="Pfam" id="PF25400">
    <property type="entry name" value="PH_FAN"/>
    <property type="match status" value="1"/>
</dbReference>
<name>A0A452TYA4_URSMA</name>
<feature type="domain" description="FAN-like N-terminal PH" evidence="2">
    <location>
        <begin position="19"/>
        <end position="51"/>
    </location>
</feature>
<protein>
    <recommendedName>
        <fullName evidence="2">FAN-like N-terminal PH domain-containing protein</fullName>
    </recommendedName>
</protein>
<dbReference type="InterPro" id="IPR057496">
    <property type="entry name" value="FAN-like_PH"/>
</dbReference>
<evidence type="ECO:0000256" key="1">
    <source>
        <dbReference type="SAM" id="MobiDB-lite"/>
    </source>
</evidence>
<dbReference type="AlphaFoldDB" id="A0A452TYA4"/>
<feature type="region of interest" description="Disordered" evidence="1">
    <location>
        <begin position="44"/>
        <end position="67"/>
    </location>
</feature>
<sequence length="67" mass="7734">EHFNALKNKNEVLFCSGFSKFRFSLLLLNLEEYYFEQHTANHIQNKGGQNESPNSVKCSKENPSAVR</sequence>
<feature type="compositionally biased region" description="Polar residues" evidence="1">
    <location>
        <begin position="44"/>
        <end position="57"/>
    </location>
</feature>
<evidence type="ECO:0000313" key="3">
    <source>
        <dbReference type="Ensembl" id="ENSUMAP00000013329"/>
    </source>
</evidence>
<dbReference type="Ensembl" id="ENSUMAT00000015819.1">
    <property type="protein sequence ID" value="ENSUMAP00000013329.1"/>
    <property type="gene ID" value="ENSUMAG00000009852.1"/>
</dbReference>
<evidence type="ECO:0000259" key="2">
    <source>
        <dbReference type="Pfam" id="PF25400"/>
    </source>
</evidence>
<organism evidence="3">
    <name type="scientific">Ursus maritimus</name>
    <name type="common">Polar bear</name>
    <name type="synonym">Thalarctos maritimus</name>
    <dbReference type="NCBI Taxonomy" id="29073"/>
    <lineage>
        <taxon>Eukaryota</taxon>
        <taxon>Metazoa</taxon>
        <taxon>Chordata</taxon>
        <taxon>Craniata</taxon>
        <taxon>Vertebrata</taxon>
        <taxon>Euteleostomi</taxon>
        <taxon>Mammalia</taxon>
        <taxon>Eutheria</taxon>
        <taxon>Laurasiatheria</taxon>
        <taxon>Carnivora</taxon>
        <taxon>Caniformia</taxon>
        <taxon>Ursidae</taxon>
        <taxon>Ursus</taxon>
    </lineage>
</organism>
<proteinExistence type="predicted"/>
<dbReference type="GeneTree" id="ENSGT01030000240256"/>
<accession>A0A452TYA4</accession>
<reference evidence="3" key="1">
    <citation type="submission" date="2019-03" db="UniProtKB">
        <authorList>
            <consortium name="Ensembl"/>
        </authorList>
    </citation>
    <scope>IDENTIFICATION</scope>
</reference>